<dbReference type="InterPro" id="IPR036770">
    <property type="entry name" value="Ankyrin_rpt-contain_sf"/>
</dbReference>
<dbReference type="Pfam" id="PF13540">
    <property type="entry name" value="RCC1_2"/>
    <property type="match status" value="1"/>
</dbReference>
<proteinExistence type="predicted"/>
<feature type="compositionally biased region" description="Low complexity" evidence="3">
    <location>
        <begin position="1586"/>
        <end position="1596"/>
    </location>
</feature>
<feature type="region of interest" description="Disordered" evidence="3">
    <location>
        <begin position="1419"/>
        <end position="1446"/>
    </location>
</feature>
<feature type="repeat" description="RCC1" evidence="2">
    <location>
        <begin position="405"/>
        <end position="460"/>
    </location>
</feature>
<dbReference type="SUPFAM" id="SSF50985">
    <property type="entry name" value="RCC1/BLIP-II"/>
    <property type="match status" value="1"/>
</dbReference>
<dbReference type="PROSITE" id="PS50097">
    <property type="entry name" value="BTB"/>
    <property type="match status" value="1"/>
</dbReference>
<feature type="region of interest" description="Disordered" evidence="3">
    <location>
        <begin position="522"/>
        <end position="546"/>
    </location>
</feature>
<feature type="compositionally biased region" description="Pro residues" evidence="3">
    <location>
        <begin position="1340"/>
        <end position="1352"/>
    </location>
</feature>
<name>A0A6A4I5L7_9AGAR</name>
<dbReference type="InterPro" id="IPR009091">
    <property type="entry name" value="RCC1/BLIP-II"/>
</dbReference>
<feature type="compositionally biased region" description="Low complexity" evidence="3">
    <location>
        <begin position="1353"/>
        <end position="1368"/>
    </location>
</feature>
<feature type="domain" description="BTB" evidence="4">
    <location>
        <begin position="965"/>
        <end position="1030"/>
    </location>
</feature>
<dbReference type="Pfam" id="PF12796">
    <property type="entry name" value="Ank_2"/>
    <property type="match status" value="1"/>
</dbReference>
<dbReference type="InterPro" id="IPR002110">
    <property type="entry name" value="Ankyrin_rpt"/>
</dbReference>
<dbReference type="Proteomes" id="UP000799118">
    <property type="component" value="Unassembled WGS sequence"/>
</dbReference>
<feature type="repeat" description="RCC1" evidence="2">
    <location>
        <begin position="174"/>
        <end position="241"/>
    </location>
</feature>
<feature type="compositionally biased region" description="Polar residues" evidence="3">
    <location>
        <begin position="1300"/>
        <end position="1318"/>
    </location>
</feature>
<feature type="region of interest" description="Disordered" evidence="3">
    <location>
        <begin position="745"/>
        <end position="791"/>
    </location>
</feature>
<evidence type="ECO:0000313" key="6">
    <source>
        <dbReference type="Proteomes" id="UP000799118"/>
    </source>
</evidence>
<dbReference type="Gene3D" id="2.130.10.30">
    <property type="entry name" value="Regulator of chromosome condensation 1/beta-lactamase-inhibitor protein II"/>
    <property type="match status" value="2"/>
</dbReference>
<feature type="repeat" description="RCC1" evidence="2">
    <location>
        <begin position="250"/>
        <end position="313"/>
    </location>
</feature>
<feature type="compositionally biased region" description="Low complexity" evidence="3">
    <location>
        <begin position="522"/>
        <end position="545"/>
    </location>
</feature>
<keyword evidence="6" id="KW-1185">Reference proteome</keyword>
<gene>
    <name evidence="5" type="ORF">BT96DRAFT_986859</name>
</gene>
<reference evidence="5" key="1">
    <citation type="journal article" date="2019" name="Environ. Microbiol.">
        <title>Fungal ecological strategies reflected in gene transcription - a case study of two litter decomposers.</title>
        <authorList>
            <person name="Barbi F."/>
            <person name="Kohler A."/>
            <person name="Barry K."/>
            <person name="Baskaran P."/>
            <person name="Daum C."/>
            <person name="Fauchery L."/>
            <person name="Ihrmark K."/>
            <person name="Kuo A."/>
            <person name="LaButti K."/>
            <person name="Lipzen A."/>
            <person name="Morin E."/>
            <person name="Grigoriev I.V."/>
            <person name="Henrissat B."/>
            <person name="Lindahl B."/>
            <person name="Martin F."/>
        </authorList>
    </citation>
    <scope>NUCLEOTIDE SEQUENCE</scope>
    <source>
        <strain evidence="5">JB14</strain>
    </source>
</reference>
<evidence type="ECO:0000256" key="1">
    <source>
        <dbReference type="ARBA" id="ARBA00022737"/>
    </source>
</evidence>
<dbReference type="Gene3D" id="3.30.710.10">
    <property type="entry name" value="Potassium Channel Kv1.1, Chain A"/>
    <property type="match status" value="1"/>
</dbReference>
<evidence type="ECO:0000259" key="4">
    <source>
        <dbReference type="PROSITE" id="PS50097"/>
    </source>
</evidence>
<dbReference type="InterPro" id="IPR011333">
    <property type="entry name" value="SKP1/BTB/POZ_sf"/>
</dbReference>
<dbReference type="InterPro" id="IPR051625">
    <property type="entry name" value="Signaling_Regulatory_Domain"/>
</dbReference>
<feature type="compositionally biased region" description="Polar residues" evidence="3">
    <location>
        <begin position="761"/>
        <end position="777"/>
    </location>
</feature>
<dbReference type="PROSITE" id="PS50012">
    <property type="entry name" value="RCC1_3"/>
    <property type="match status" value="3"/>
</dbReference>
<evidence type="ECO:0000256" key="2">
    <source>
        <dbReference type="PROSITE-ProRule" id="PRU00235"/>
    </source>
</evidence>
<feature type="compositionally biased region" description="Polar residues" evidence="3">
    <location>
        <begin position="1420"/>
        <end position="1436"/>
    </location>
</feature>
<protein>
    <recommendedName>
        <fullName evidence="4">BTB domain-containing protein</fullName>
    </recommendedName>
</protein>
<dbReference type="SUPFAM" id="SSF48403">
    <property type="entry name" value="Ankyrin repeat"/>
    <property type="match status" value="1"/>
</dbReference>
<feature type="region of interest" description="Disordered" evidence="3">
    <location>
        <begin position="1518"/>
        <end position="1603"/>
    </location>
</feature>
<feature type="region of interest" description="Disordered" evidence="3">
    <location>
        <begin position="1171"/>
        <end position="1240"/>
    </location>
</feature>
<evidence type="ECO:0000313" key="5">
    <source>
        <dbReference type="EMBL" id="KAE9407252.1"/>
    </source>
</evidence>
<dbReference type="CDD" id="cd18186">
    <property type="entry name" value="BTB_POZ_ZBTB_KLHL-like"/>
    <property type="match status" value="1"/>
</dbReference>
<dbReference type="CDD" id="cd18500">
    <property type="entry name" value="BACK_IBtk"/>
    <property type="match status" value="1"/>
</dbReference>
<feature type="region of interest" description="Disordered" evidence="3">
    <location>
        <begin position="1300"/>
        <end position="1397"/>
    </location>
</feature>
<dbReference type="InterPro" id="IPR027417">
    <property type="entry name" value="P-loop_NTPase"/>
</dbReference>
<accession>A0A6A4I5L7</accession>
<feature type="region of interest" description="Disordered" evidence="3">
    <location>
        <begin position="186"/>
        <end position="205"/>
    </location>
</feature>
<sequence>MTSGTGTLLHAHFHLRNQQAFQRLLASNTNASSGDSAGISLGTSPSRSFKSKADDRIDINARDGFGRTVLHLASASIDASSVEYVRLLLKHSGINVNLQDWESHWTALHRAIYVGNLGVVLLLLQHLNTDTTLKDLEGYTAFDLYNSTVEGTKPEPSLGPATSTLSPIQAVAGAELFTWGANRNASLGQGDSSDRTSPDQVPVPRLMLPRTDTVPVEDRFSRAGVRQVKMGRLHTGVISTTPSSAGSTGPTLSLCGFGSGGRLGVTQHTQYALRPLSWAGASQSQSTPSRANARLKVISVALGQDHTLALTENGEVYSWGLNRFAQLGYNIDDGSAAAQVFSLNEPLEFIPHANPTLSSNGEQIQLIPRRVYGPLKKEFVLGVAASKCASACWVRDGFDGAGGGGNIYTWGLNGGQLGYDRTTTGTSTQVQVLPRKVTKITRPVVQIALGESAMACLLGGAGGLGGGWKGDVLVVWGDRVGRVSFPLHTFPSPITPYRPPQALKSTRIVKIVCSDETPPPFSLGSLSSSSNAPSTSGSPHTSSTSNLAAMLGSQSNATTSHNHVNFACVSEGGEVFVFGVPGVPPVGALGSSDGDLDGNGVSGSGIALAKIIKPQRVWALRRGLISAVRDVAIASEATFGGLSAPSKGSGGGGGRSQKFSRIPYLQRIVGVCASSTGAFGALRVDADVKSIAWPVMEDGGVDGEERRSGVEEAADARKGWDLVDDMKSIIPWMWMESVDSPLDKEWLNDSSNATAGPPSISMPTEMSSARSHSQRSGMTMARSTDDDGDSDINKDVKSLRELCALVETPHKDWSLGKLPYGADLLISVQSDNSSFGTKKESILDCKGDARSTSPSPKIISISPESVNKTANPIRNIIFSNFHPLAVLILMHYLYTDQLICIWDRRVSTGVASQTSSSSSSVTPALGAQIKSELQILAKTLVLPEMFKAMESVTKRPPPLMHRSHPDVVLQLAEGRQVHAHSTILRARSVYFDDFLSEEEWTRLRRGQGNVLKVNLQHMRFGVMEYMMKWLCCGQTEGLFGSLGESVRSLAIELSDDFSPHNSDFAQNVDSVLEFLFEVIAVANELLLFPLVLLTSQLVLKFLNIHNACYILSEASHYHAYELVSSVEAYISENLETFLESHMLEDLSPSLVKHLSAFIRTRQENKAMVVRSNITKKQRERKSSQAFKFSSSPPSPSPLLSTSFGHQRELGKSAHSSPVIGPRFSTSPGLKPQAPIPESDDIFDMDEMDIGLHPLILLRRVFLREVHPDLHQPGRRLPFLGIVDMRSVMAEAAIASEKSTQIYTTPQARGSPSDGTPFSSVRLRRAGSSQTRLSSAFDLPSTPPSPSPVPRPSGSPWKTSSAAAAATSAFPALGSSPAPASKPRESPASSNARPQLQASNSSLATVPTLGPVFSPLRQPVAKSQTNVPRRVPSNSTPKAWVSAPVHEPLPPTLSNTAGKGMSFIEIQQLQQEQVVGITKDKRSLLEIQQEEQAKREEDEFLKWWNQEEERVQLEAQALAQMQSRGSEKREGSKTQQRKAKKGKGAGTPNASKGAGRESAVASGSQEVNQSGRGPSSNSRRDLRGKRGAPPTSSGPSPAMRPTPDQSRAHIFLYSHLRTRSNLFMRLLETHPIVMEKLYPFKDAFMNGPECQNATSTKQGRAMGIGKSLEEFEEAFASTTFQAGLDAMEKTLAQAEYEGKTAVIKEHTCFMLDSNTLNSNICCKREERPRPVIVDHQLDQIDTGIGNDLRLVERVEFPAPNPTLLPDRLTVTLIPVLMIRHPAYTFPSALRASSSFGAKVFDPDFSIIATYRWQRIVFDFYRGYYDKEYKDCPRRRHWPIVVDGDSLVNDTKGQMTRFCELVGLEASKIQYSWDPHYVKRNAVWDAFTKVNASFIVKYGPRTKHRYIMKVAEESNGVIKTSTIKPPNLAEEIKKWEKEWNAAIAQKLKEFVELAMEDYDYLSQHLMTEI</sequence>
<dbReference type="EMBL" id="ML769397">
    <property type="protein sequence ID" value="KAE9407252.1"/>
    <property type="molecule type" value="Genomic_DNA"/>
</dbReference>
<dbReference type="PANTHER" id="PTHR22872">
    <property type="entry name" value="BTK-BINDING PROTEIN-RELATED"/>
    <property type="match status" value="1"/>
</dbReference>
<dbReference type="Gene3D" id="3.40.50.300">
    <property type="entry name" value="P-loop containing nucleotide triphosphate hydrolases"/>
    <property type="match status" value="1"/>
</dbReference>
<feature type="compositionally biased region" description="Polar residues" evidence="3">
    <location>
        <begin position="1386"/>
        <end position="1397"/>
    </location>
</feature>
<dbReference type="SUPFAM" id="SSF52540">
    <property type="entry name" value="P-loop containing nucleoside triphosphate hydrolases"/>
    <property type="match status" value="1"/>
</dbReference>
<dbReference type="PRINTS" id="PR00633">
    <property type="entry name" value="RCCNDNSATION"/>
</dbReference>
<dbReference type="PANTHER" id="PTHR22872:SF2">
    <property type="entry name" value="INHIBITOR OF BRUTON TYROSINE KINASE"/>
    <property type="match status" value="1"/>
</dbReference>
<dbReference type="Gene3D" id="1.25.40.20">
    <property type="entry name" value="Ankyrin repeat-containing domain"/>
    <property type="match status" value="1"/>
</dbReference>
<feature type="compositionally biased region" description="Polar residues" evidence="3">
    <location>
        <begin position="1560"/>
        <end position="1576"/>
    </location>
</feature>
<dbReference type="Pfam" id="PF00651">
    <property type="entry name" value="BTB"/>
    <property type="match status" value="1"/>
</dbReference>
<organism evidence="5 6">
    <name type="scientific">Gymnopus androsaceus JB14</name>
    <dbReference type="NCBI Taxonomy" id="1447944"/>
    <lineage>
        <taxon>Eukaryota</taxon>
        <taxon>Fungi</taxon>
        <taxon>Dikarya</taxon>
        <taxon>Basidiomycota</taxon>
        <taxon>Agaricomycotina</taxon>
        <taxon>Agaricomycetes</taxon>
        <taxon>Agaricomycetidae</taxon>
        <taxon>Agaricales</taxon>
        <taxon>Marasmiineae</taxon>
        <taxon>Omphalotaceae</taxon>
        <taxon>Gymnopus</taxon>
    </lineage>
</organism>
<dbReference type="OrthoDB" id="1893551at2759"/>
<dbReference type="SMART" id="SM00248">
    <property type="entry name" value="ANK"/>
    <property type="match status" value="2"/>
</dbReference>
<keyword evidence="1" id="KW-0677">Repeat</keyword>
<dbReference type="SUPFAM" id="SSF54695">
    <property type="entry name" value="POZ domain"/>
    <property type="match status" value="1"/>
</dbReference>
<dbReference type="Pfam" id="PF00415">
    <property type="entry name" value="RCC1"/>
    <property type="match status" value="1"/>
</dbReference>
<dbReference type="InterPro" id="IPR000408">
    <property type="entry name" value="Reg_chr_condens"/>
</dbReference>
<evidence type="ECO:0000256" key="3">
    <source>
        <dbReference type="SAM" id="MobiDB-lite"/>
    </source>
</evidence>
<dbReference type="InterPro" id="IPR000210">
    <property type="entry name" value="BTB/POZ_dom"/>
</dbReference>